<accession>A0A2R6AEA2</accession>
<evidence type="ECO:0000313" key="2">
    <source>
        <dbReference type="Proteomes" id="UP000240322"/>
    </source>
</evidence>
<dbReference type="AlphaFoldDB" id="A0A2R6AEA2"/>
<evidence type="ECO:0000313" key="1">
    <source>
        <dbReference type="EMBL" id="PSN84711.1"/>
    </source>
</evidence>
<gene>
    <name evidence="1" type="ORF">B9Q03_12975</name>
</gene>
<dbReference type="EMBL" id="NEXE01000279">
    <property type="protein sequence ID" value="PSN84711.1"/>
    <property type="molecule type" value="Genomic_DNA"/>
</dbReference>
<reference evidence="1 2" key="1">
    <citation type="submission" date="2017-04" db="EMBL/GenBank/DDBJ databases">
        <title>Novel microbial lineages endemic to geothermal iron-oxide mats fill important gaps in the evolutionary history of Archaea.</title>
        <authorList>
            <person name="Jay Z.J."/>
            <person name="Beam J.P."/>
            <person name="Dlakic M."/>
            <person name="Rusch D.B."/>
            <person name="Kozubal M.A."/>
            <person name="Inskeep W.P."/>
        </authorList>
    </citation>
    <scope>NUCLEOTIDE SEQUENCE [LARGE SCALE GENOMIC DNA]</scope>
    <source>
        <strain evidence="1">OSP_D</strain>
    </source>
</reference>
<name>A0A2R6AEA2_9ARCH</name>
<proteinExistence type="predicted"/>
<protein>
    <recommendedName>
        <fullName evidence="3">Solute-binding protein family 5 domain-containing protein</fullName>
    </recommendedName>
</protein>
<dbReference type="Proteomes" id="UP000240322">
    <property type="component" value="Unassembled WGS sequence"/>
</dbReference>
<sequence length="136" mass="14663">MGYLFRASVLVLLLGVLVFSMFSIGFSVQVSAQGAPYVPPYSIYGAPTPPSSVGVLNSTGEYWGPYISTIYVTWFTTSEAIIEALVNGYIQYMGGGISNIQQYNQVEQYVKTGEIAINITPSNSFGTWASTCTSTP</sequence>
<organism evidence="1 2">
    <name type="scientific">Candidatus Marsarchaeota G2 archaeon OSP_D</name>
    <dbReference type="NCBI Taxonomy" id="1978157"/>
    <lineage>
        <taxon>Archaea</taxon>
        <taxon>Candidatus Marsarchaeota</taxon>
        <taxon>Candidatus Marsarchaeota group 2</taxon>
    </lineage>
</organism>
<comment type="caution">
    <text evidence="1">The sequence shown here is derived from an EMBL/GenBank/DDBJ whole genome shotgun (WGS) entry which is preliminary data.</text>
</comment>
<evidence type="ECO:0008006" key="3">
    <source>
        <dbReference type="Google" id="ProtNLM"/>
    </source>
</evidence>